<dbReference type="PANTHER" id="PTHR12879:SF8">
    <property type="entry name" value="SPHINGOLIPID DELTA(4)-DESATURASE DES1"/>
    <property type="match status" value="1"/>
</dbReference>
<evidence type="ECO:0000313" key="7">
    <source>
        <dbReference type="Proteomes" id="UP000186868"/>
    </source>
</evidence>
<dbReference type="GO" id="GO:0042284">
    <property type="term" value="F:sphingolipid delta-4 desaturase activity"/>
    <property type="evidence" value="ECO:0007669"/>
    <property type="project" value="TreeGrafter"/>
</dbReference>
<feature type="transmembrane region" description="Helical" evidence="3">
    <location>
        <begin position="215"/>
        <end position="234"/>
    </location>
</feature>
<keyword evidence="7" id="KW-1185">Reference proteome</keyword>
<feature type="transmembrane region" description="Helical" evidence="3">
    <location>
        <begin position="190"/>
        <end position="209"/>
    </location>
</feature>
<comment type="similarity">
    <text evidence="2">Belongs to the fatty acid desaturase type 2 family.</text>
</comment>
<evidence type="ECO:0000256" key="2">
    <source>
        <dbReference type="ARBA" id="ARBA00008749"/>
    </source>
</evidence>
<evidence type="ECO:0000256" key="1">
    <source>
        <dbReference type="ARBA" id="ARBA00001954"/>
    </source>
</evidence>
<keyword evidence="3" id="KW-0812">Transmembrane</keyword>
<name>A0A1U7HJW3_9CYAN</name>
<feature type="transmembrane region" description="Helical" evidence="3">
    <location>
        <begin position="55"/>
        <end position="78"/>
    </location>
</feature>
<evidence type="ECO:0000259" key="4">
    <source>
        <dbReference type="Pfam" id="PF00487"/>
    </source>
</evidence>
<dbReference type="GO" id="GO:0016020">
    <property type="term" value="C:membrane"/>
    <property type="evidence" value="ECO:0007669"/>
    <property type="project" value="GOC"/>
</dbReference>
<feature type="domain" description="Fatty acid desaturase" evidence="4">
    <location>
        <begin position="55"/>
        <end position="290"/>
    </location>
</feature>
<sequence>MTADARWHVERRKKILEEHPEIKQYFGNYPWSIAAIAVLVALQWLVAWLVSDLTWWMVGFVSFFVGQFILHSLTTFIHEAAHNLILKGRFGSVITLLLIELGTLSFGYSLKYVSRHGPSHHMHLNDYMKDYEWWDKKRAKFLSDRVSLRAVEALLHLFPGGSVLTDFIISSIVPSDSDRQIKGAKRSKSVAVLLIATTLILYVLAWGLIGWKASLYFFWTVSLMVGYWGITFSGQSISEHNIYHQGKTYSTYHWSNILFFNTGYHDEHHTFPEVPWVHLPKIKQIAPEHFTNDSPHSYFQWWWQWARSIFAPVRYHRYSP</sequence>
<dbReference type="Pfam" id="PF08557">
    <property type="entry name" value="Lipid_DES"/>
    <property type="match status" value="1"/>
</dbReference>
<keyword evidence="3" id="KW-0472">Membrane</keyword>
<dbReference type="InterPro" id="IPR005804">
    <property type="entry name" value="FA_desaturase_dom"/>
</dbReference>
<evidence type="ECO:0000313" key="6">
    <source>
        <dbReference type="EMBL" id="OKH23859.1"/>
    </source>
</evidence>
<dbReference type="OrthoDB" id="9792534at2"/>
<dbReference type="Pfam" id="PF00487">
    <property type="entry name" value="FA_desaturase"/>
    <property type="match status" value="1"/>
</dbReference>
<evidence type="ECO:0000259" key="5">
    <source>
        <dbReference type="Pfam" id="PF08557"/>
    </source>
</evidence>
<dbReference type="PANTHER" id="PTHR12879">
    <property type="entry name" value="SPHINGOLIPID DELTA 4 DESATURASE/C-4 HYDROXYLASE PROTEIN DES2"/>
    <property type="match status" value="1"/>
</dbReference>
<dbReference type="EMBL" id="MRCB01000008">
    <property type="protein sequence ID" value="OKH23859.1"/>
    <property type="molecule type" value="Genomic_DNA"/>
</dbReference>
<accession>A0A1U7HJW3</accession>
<reference evidence="6 7" key="1">
    <citation type="submission" date="2016-11" db="EMBL/GenBank/DDBJ databases">
        <title>Draft Genome Sequences of Nine Cyanobacterial Strains from Diverse Habitats.</title>
        <authorList>
            <person name="Zhu T."/>
            <person name="Hou S."/>
            <person name="Lu X."/>
            <person name="Hess W.R."/>
        </authorList>
    </citation>
    <scope>NUCLEOTIDE SEQUENCE [LARGE SCALE GENOMIC DNA]</scope>
    <source>
        <strain evidence="6 7">NIES-593</strain>
    </source>
</reference>
<dbReference type="AlphaFoldDB" id="A0A1U7HJW3"/>
<comment type="cofactor">
    <cofactor evidence="1">
        <name>Fe(2+)</name>
        <dbReference type="ChEBI" id="CHEBI:29033"/>
    </cofactor>
</comment>
<evidence type="ECO:0000256" key="3">
    <source>
        <dbReference type="SAM" id="Phobius"/>
    </source>
</evidence>
<dbReference type="Proteomes" id="UP000186868">
    <property type="component" value="Unassembled WGS sequence"/>
</dbReference>
<proteinExistence type="inferred from homology"/>
<feature type="transmembrane region" description="Helical" evidence="3">
    <location>
        <begin position="90"/>
        <end position="110"/>
    </location>
</feature>
<organism evidence="6 7">
    <name type="scientific">Hydrococcus rivularis NIES-593</name>
    <dbReference type="NCBI Taxonomy" id="1921803"/>
    <lineage>
        <taxon>Bacteria</taxon>
        <taxon>Bacillati</taxon>
        <taxon>Cyanobacteriota</taxon>
        <taxon>Cyanophyceae</taxon>
        <taxon>Pleurocapsales</taxon>
        <taxon>Hydrococcaceae</taxon>
        <taxon>Hydrococcus</taxon>
    </lineage>
</organism>
<gene>
    <name evidence="6" type="ORF">NIES593_09420</name>
</gene>
<keyword evidence="3" id="KW-1133">Transmembrane helix</keyword>
<protein>
    <submittedName>
        <fullName evidence="6">Fatty acid desaturase</fullName>
    </submittedName>
</protein>
<comment type="caution">
    <text evidence="6">The sequence shown here is derived from an EMBL/GenBank/DDBJ whole genome shotgun (WGS) entry which is preliminary data.</text>
</comment>
<dbReference type="GO" id="GO:0046513">
    <property type="term" value="P:ceramide biosynthetic process"/>
    <property type="evidence" value="ECO:0007669"/>
    <property type="project" value="TreeGrafter"/>
</dbReference>
<dbReference type="RefSeq" id="WP_073599327.1">
    <property type="nucleotide sequence ID" value="NZ_MRCB01000008.1"/>
</dbReference>
<dbReference type="InterPro" id="IPR013866">
    <property type="entry name" value="Sphingolipid_d4-desaturase_N"/>
</dbReference>
<dbReference type="STRING" id="1921803.NIES593_09420"/>
<feature type="transmembrane region" description="Helical" evidence="3">
    <location>
        <begin position="29"/>
        <end position="49"/>
    </location>
</feature>
<feature type="domain" description="Sphingolipid delta4-desaturase N-terminal" evidence="5">
    <location>
        <begin position="8"/>
        <end position="30"/>
    </location>
</feature>